<dbReference type="AlphaFoldDB" id="A0A7X6IBT3"/>
<accession>A0A7X6IBT3</accession>
<evidence type="ECO:0000256" key="6">
    <source>
        <dbReference type="SAM" id="MobiDB-lite"/>
    </source>
</evidence>
<feature type="region of interest" description="Disordered" evidence="6">
    <location>
        <begin position="1"/>
        <end position="33"/>
    </location>
</feature>
<dbReference type="EMBL" id="VTOW01000003">
    <property type="protein sequence ID" value="NKE72116.1"/>
    <property type="molecule type" value="Genomic_DNA"/>
</dbReference>
<keyword evidence="10" id="KW-1185">Reference proteome</keyword>
<keyword evidence="4" id="KW-0274">FAD</keyword>
<dbReference type="Proteomes" id="UP000534783">
    <property type="component" value="Unassembled WGS sequence"/>
</dbReference>
<feature type="domain" description="FAD dependent oxidoreductase" evidence="7">
    <location>
        <begin position="51"/>
        <end position="251"/>
    </location>
</feature>
<comment type="similarity">
    <text evidence="2">Belongs to the GMC oxidoreductase family.</text>
</comment>
<evidence type="ECO:0000256" key="4">
    <source>
        <dbReference type="ARBA" id="ARBA00022827"/>
    </source>
</evidence>
<reference evidence="9 10" key="1">
    <citation type="journal article" date="2020" name="Nature">
        <title>Bacterial chemolithoautotrophy via manganese oxidation.</title>
        <authorList>
            <person name="Yu H."/>
            <person name="Leadbetter J.R."/>
        </authorList>
    </citation>
    <scope>NUCLEOTIDE SEQUENCE [LARGE SCALE GENOMIC DNA]</scope>
    <source>
        <strain evidence="9 10">Mn-1</strain>
    </source>
</reference>
<proteinExistence type="inferred from homology"/>
<protein>
    <submittedName>
        <fullName evidence="9">GMC family oxidoreductase</fullName>
    </submittedName>
</protein>
<name>A0A7X6IBT3_9BACT</name>
<evidence type="ECO:0000256" key="3">
    <source>
        <dbReference type="ARBA" id="ARBA00022630"/>
    </source>
</evidence>
<sequence>MENEAQTVRPKISQQQSGSSKSNPSPEKRNGPETMIVDARSLPHNQQIDTDVCIVGGGVAGITVAREFIGQPFRVCLLESGGMEPAGDTQALSGGENVGHPYFQLELARPRCFGGAAYNWFLQIAENRPGIQLRPLDPIDFEERDWVPYSGWPFKRAHLDPLYERAQAVCRLGPFKYRSEDWADPERKPSLPLLNGRVETVIFQLGERDTFITHHRAEITRAENITTYLHATVTEIETDSAGRTATRLRMACSADKVVWVTAKLFILALGAVETPRLLLLSNRRQREGLGNGNDLVGRFFMEHPHLTSGTYITSKLHLEQTLALYSFPPSDNGRTYGRFALSEETLRKEQLLNWTVSISPKFWPLTVRAGLQKVDQTCRMIGNAVVRGNFRDCGRHLKFLVPFVFNEVSAAVGRKMIGLLRRRVLNYLFASRKVGFFSLQHMSEQAPNPSSRVTLSEELDCFGQRQVKLDWRLSAIDIRTLLRGQQILDEELQRAGLGRLEIEMEGEGEVSPPDLHGGWHHMGTTRMHHSPKQGVVNEHCLVHGINNLFIAGPSTFPTGGYANPTLTIVALAIRLADHIKQRMASY</sequence>
<dbReference type="PANTHER" id="PTHR42784">
    <property type="entry name" value="PYRANOSE 2-OXIDASE"/>
    <property type="match status" value="1"/>
</dbReference>
<feature type="compositionally biased region" description="Low complexity" evidence="6">
    <location>
        <begin position="10"/>
        <end position="25"/>
    </location>
</feature>
<comment type="cofactor">
    <cofactor evidence="1">
        <name>FAD</name>
        <dbReference type="ChEBI" id="CHEBI:57692"/>
    </cofactor>
</comment>
<dbReference type="InterPro" id="IPR007867">
    <property type="entry name" value="GMC_OxRtase_C"/>
</dbReference>
<feature type="domain" description="Glucose-methanol-choline oxidoreductase C-terminal" evidence="8">
    <location>
        <begin position="447"/>
        <end position="572"/>
    </location>
</feature>
<dbReference type="Pfam" id="PF05199">
    <property type="entry name" value="GMC_oxred_C"/>
    <property type="match status" value="1"/>
</dbReference>
<organism evidence="9 10">
    <name type="scientific">Candidatus Manganitrophus noduliformans</name>
    <dbReference type="NCBI Taxonomy" id="2606439"/>
    <lineage>
        <taxon>Bacteria</taxon>
        <taxon>Pseudomonadati</taxon>
        <taxon>Nitrospirota</taxon>
        <taxon>Nitrospiria</taxon>
        <taxon>Candidatus Troglogloeales</taxon>
        <taxon>Candidatus Manganitrophaceae</taxon>
        <taxon>Candidatus Manganitrophus</taxon>
    </lineage>
</organism>
<comment type="caution">
    <text evidence="9">The sequence shown here is derived from an EMBL/GenBank/DDBJ whole genome shotgun (WGS) entry which is preliminary data.</text>
</comment>
<dbReference type="InterPro" id="IPR006076">
    <property type="entry name" value="FAD-dep_OxRdtase"/>
</dbReference>
<dbReference type="GO" id="GO:0016614">
    <property type="term" value="F:oxidoreductase activity, acting on CH-OH group of donors"/>
    <property type="evidence" value="ECO:0007669"/>
    <property type="project" value="InterPro"/>
</dbReference>
<dbReference type="PANTHER" id="PTHR42784:SF1">
    <property type="entry name" value="PYRANOSE 2-OXIDASE"/>
    <property type="match status" value="1"/>
</dbReference>
<dbReference type="SUPFAM" id="SSF51905">
    <property type="entry name" value="FAD/NAD(P)-binding domain"/>
    <property type="match status" value="1"/>
</dbReference>
<evidence type="ECO:0000256" key="2">
    <source>
        <dbReference type="ARBA" id="ARBA00010790"/>
    </source>
</evidence>
<dbReference type="InterPro" id="IPR051473">
    <property type="entry name" value="P2Ox-like"/>
</dbReference>
<keyword evidence="3" id="KW-0285">Flavoprotein</keyword>
<dbReference type="RefSeq" id="WP_168061491.1">
    <property type="nucleotide sequence ID" value="NZ_VTOW01000003.1"/>
</dbReference>
<dbReference type="InterPro" id="IPR036188">
    <property type="entry name" value="FAD/NAD-bd_sf"/>
</dbReference>
<gene>
    <name evidence="9" type="ORF">MNODULE_15310</name>
</gene>
<evidence type="ECO:0000256" key="5">
    <source>
        <dbReference type="ARBA" id="ARBA00023002"/>
    </source>
</evidence>
<evidence type="ECO:0000259" key="8">
    <source>
        <dbReference type="Pfam" id="PF05199"/>
    </source>
</evidence>
<evidence type="ECO:0000256" key="1">
    <source>
        <dbReference type="ARBA" id="ARBA00001974"/>
    </source>
</evidence>
<keyword evidence="5" id="KW-0560">Oxidoreductase</keyword>
<dbReference type="Gene3D" id="3.50.50.60">
    <property type="entry name" value="FAD/NAD(P)-binding domain"/>
    <property type="match status" value="2"/>
</dbReference>
<dbReference type="Pfam" id="PF01266">
    <property type="entry name" value="DAO"/>
    <property type="match status" value="1"/>
</dbReference>
<evidence type="ECO:0000313" key="9">
    <source>
        <dbReference type="EMBL" id="NKE72116.1"/>
    </source>
</evidence>
<evidence type="ECO:0000259" key="7">
    <source>
        <dbReference type="Pfam" id="PF01266"/>
    </source>
</evidence>
<evidence type="ECO:0000313" key="10">
    <source>
        <dbReference type="Proteomes" id="UP000534783"/>
    </source>
</evidence>